<organism evidence="2 3">
    <name type="scientific">Pygoscelis adeliae</name>
    <name type="common">Adelie penguin</name>
    <dbReference type="NCBI Taxonomy" id="9238"/>
    <lineage>
        <taxon>Eukaryota</taxon>
        <taxon>Metazoa</taxon>
        <taxon>Chordata</taxon>
        <taxon>Craniata</taxon>
        <taxon>Vertebrata</taxon>
        <taxon>Euteleostomi</taxon>
        <taxon>Archelosauria</taxon>
        <taxon>Archosauria</taxon>
        <taxon>Dinosauria</taxon>
        <taxon>Saurischia</taxon>
        <taxon>Theropoda</taxon>
        <taxon>Coelurosauria</taxon>
        <taxon>Aves</taxon>
        <taxon>Neognathae</taxon>
        <taxon>Neoaves</taxon>
        <taxon>Aequornithes</taxon>
        <taxon>Sphenisciformes</taxon>
        <taxon>Spheniscidae</taxon>
        <taxon>Pygoscelis</taxon>
    </lineage>
</organism>
<dbReference type="EMBL" id="KL225037">
    <property type="protein sequence ID" value="KFW66762.1"/>
    <property type="molecule type" value="Genomic_DNA"/>
</dbReference>
<keyword evidence="1" id="KW-0812">Transmembrane</keyword>
<keyword evidence="1" id="KW-1133">Transmembrane helix</keyword>
<name>A0A093P3D1_PYGAD</name>
<feature type="non-terminal residue" evidence="2">
    <location>
        <position position="1"/>
    </location>
</feature>
<evidence type="ECO:0000313" key="3">
    <source>
        <dbReference type="Proteomes" id="UP000054081"/>
    </source>
</evidence>
<keyword evidence="3" id="KW-1185">Reference proteome</keyword>
<protein>
    <submittedName>
        <fullName evidence="2">Uncharacterized protein</fullName>
    </submittedName>
</protein>
<gene>
    <name evidence="2" type="ORF">AS28_13195</name>
</gene>
<evidence type="ECO:0000256" key="1">
    <source>
        <dbReference type="SAM" id="Phobius"/>
    </source>
</evidence>
<accession>A0A093P3D1</accession>
<feature type="transmembrane region" description="Helical" evidence="1">
    <location>
        <begin position="162"/>
        <end position="180"/>
    </location>
</feature>
<sequence length="189" mass="20644">KKERACSHWATLARWGGNRSSESHPARHVCTPKTSWLEAHDPRMHRSFAVPSVPSAFPFASGSEEGQLGGKRGKGPPCRCGGGGLWLEGSRWRSQPRCAGEGRGCFGHTCRFGVGGTVIAESSAANIPLRVFWEKFSVQSGPDSLLGAKIRNIALQPPQKAHLPWTTFAVISIIYIRAILTKYCKLTEF</sequence>
<dbReference type="Proteomes" id="UP000054081">
    <property type="component" value="Unassembled WGS sequence"/>
</dbReference>
<feature type="non-terminal residue" evidence="2">
    <location>
        <position position="189"/>
    </location>
</feature>
<reference evidence="2 3" key="1">
    <citation type="submission" date="2014-04" db="EMBL/GenBank/DDBJ databases">
        <title>Genome evolution of avian class.</title>
        <authorList>
            <person name="Zhang G."/>
            <person name="Li C."/>
        </authorList>
    </citation>
    <scope>NUCLEOTIDE SEQUENCE [LARGE SCALE GENOMIC DNA]</scope>
    <source>
        <strain evidence="2">BGI_AS28</strain>
    </source>
</reference>
<keyword evidence="1" id="KW-0472">Membrane</keyword>
<proteinExistence type="predicted"/>
<dbReference type="AlphaFoldDB" id="A0A093P3D1"/>
<evidence type="ECO:0000313" key="2">
    <source>
        <dbReference type="EMBL" id="KFW66762.1"/>
    </source>
</evidence>